<dbReference type="PANTHER" id="PTHR13531">
    <property type="entry name" value="GEO07735P1-RELATED-RELATED"/>
    <property type="match status" value="1"/>
</dbReference>
<feature type="transmembrane region" description="Helical" evidence="5">
    <location>
        <begin position="125"/>
        <end position="150"/>
    </location>
</feature>
<feature type="transmembrane region" description="Helical" evidence="5">
    <location>
        <begin position="60"/>
        <end position="81"/>
    </location>
</feature>
<dbReference type="Proteomes" id="UP000663852">
    <property type="component" value="Unassembled WGS sequence"/>
</dbReference>
<dbReference type="GO" id="GO:1905515">
    <property type="term" value="P:non-motile cilium assembly"/>
    <property type="evidence" value="ECO:0007669"/>
    <property type="project" value="TreeGrafter"/>
</dbReference>
<sequence>MSQTKSTFDARVTDENSVVRSSIPLHSLCHIHRPIVFLWFTAEILIFVWKGLVGMEQDNWGVYGVEILGLCLTLTLEYIRLEILLYANLTEHLFYILIGFIWTVLSIGAFLYWTFFQWFVLKLELIIGCTQLGFCVFELILVFTAVLSFCKKPAKQKTN</sequence>
<dbReference type="InterPro" id="IPR019184">
    <property type="entry name" value="Uncharacterised_TM-17"/>
</dbReference>
<evidence type="ECO:0000256" key="1">
    <source>
        <dbReference type="ARBA" id="ARBA00004141"/>
    </source>
</evidence>
<name>A0A814JIY6_ADIRI</name>
<comment type="subcellular location">
    <subcellularLocation>
        <location evidence="1">Membrane</location>
        <topology evidence="1">Multi-pass membrane protein</topology>
    </subcellularLocation>
</comment>
<dbReference type="OrthoDB" id="262535at2759"/>
<dbReference type="PANTHER" id="PTHR13531:SF0">
    <property type="entry name" value="GEO07735P1-RELATED"/>
    <property type="match status" value="1"/>
</dbReference>
<dbReference type="EMBL" id="CAJNOR010000926">
    <property type="protein sequence ID" value="CAF1038125.1"/>
    <property type="molecule type" value="Genomic_DNA"/>
</dbReference>
<keyword evidence="4 5" id="KW-0472">Membrane</keyword>
<accession>A0A814JIY6</accession>
<comment type="caution">
    <text evidence="7">The sequence shown here is derived from an EMBL/GenBank/DDBJ whole genome shotgun (WGS) entry which is preliminary data.</text>
</comment>
<evidence type="ECO:0000256" key="2">
    <source>
        <dbReference type="ARBA" id="ARBA00022692"/>
    </source>
</evidence>
<keyword evidence="2 5" id="KW-0812">Transmembrane</keyword>
<dbReference type="Proteomes" id="UP000663828">
    <property type="component" value="Unassembled WGS sequence"/>
</dbReference>
<evidence type="ECO:0008006" key="9">
    <source>
        <dbReference type="Google" id="ProtNLM"/>
    </source>
</evidence>
<organism evidence="7 8">
    <name type="scientific">Adineta ricciae</name>
    <name type="common">Rotifer</name>
    <dbReference type="NCBI Taxonomy" id="249248"/>
    <lineage>
        <taxon>Eukaryota</taxon>
        <taxon>Metazoa</taxon>
        <taxon>Spiralia</taxon>
        <taxon>Gnathifera</taxon>
        <taxon>Rotifera</taxon>
        <taxon>Eurotatoria</taxon>
        <taxon>Bdelloidea</taxon>
        <taxon>Adinetida</taxon>
        <taxon>Adinetidae</taxon>
        <taxon>Adineta</taxon>
    </lineage>
</organism>
<keyword evidence="3 5" id="KW-1133">Transmembrane helix</keyword>
<feature type="transmembrane region" description="Helical" evidence="5">
    <location>
        <begin position="93"/>
        <end position="113"/>
    </location>
</feature>
<evidence type="ECO:0000256" key="5">
    <source>
        <dbReference type="SAM" id="Phobius"/>
    </source>
</evidence>
<proteinExistence type="predicted"/>
<evidence type="ECO:0000313" key="8">
    <source>
        <dbReference type="Proteomes" id="UP000663828"/>
    </source>
</evidence>
<gene>
    <name evidence="6" type="ORF">EDS130_LOCUS16585</name>
    <name evidence="7" type="ORF">XAT740_LOCUS15113</name>
</gene>
<dbReference type="Pfam" id="PF09799">
    <property type="entry name" value="Transmemb_17"/>
    <property type="match status" value="1"/>
</dbReference>
<keyword evidence="8" id="KW-1185">Reference proteome</keyword>
<evidence type="ECO:0000313" key="7">
    <source>
        <dbReference type="EMBL" id="CAF1038125.1"/>
    </source>
</evidence>
<dbReference type="EMBL" id="CAJNOJ010000072">
    <property type="protein sequence ID" value="CAF1034453.1"/>
    <property type="molecule type" value="Genomic_DNA"/>
</dbReference>
<evidence type="ECO:0000313" key="6">
    <source>
        <dbReference type="EMBL" id="CAF1034453.1"/>
    </source>
</evidence>
<evidence type="ECO:0000256" key="4">
    <source>
        <dbReference type="ARBA" id="ARBA00023136"/>
    </source>
</evidence>
<dbReference type="GO" id="GO:0016020">
    <property type="term" value="C:membrane"/>
    <property type="evidence" value="ECO:0007669"/>
    <property type="project" value="UniProtKB-SubCell"/>
</dbReference>
<dbReference type="GO" id="GO:0035869">
    <property type="term" value="C:ciliary transition zone"/>
    <property type="evidence" value="ECO:0007669"/>
    <property type="project" value="TreeGrafter"/>
</dbReference>
<protein>
    <recommendedName>
        <fullName evidence="9">Transmembrane protein</fullName>
    </recommendedName>
</protein>
<feature type="transmembrane region" description="Helical" evidence="5">
    <location>
        <begin position="35"/>
        <end position="54"/>
    </location>
</feature>
<reference evidence="7" key="1">
    <citation type="submission" date="2021-02" db="EMBL/GenBank/DDBJ databases">
        <authorList>
            <person name="Nowell W R."/>
        </authorList>
    </citation>
    <scope>NUCLEOTIDE SEQUENCE</scope>
</reference>
<dbReference type="AlphaFoldDB" id="A0A814JIY6"/>
<evidence type="ECO:0000256" key="3">
    <source>
        <dbReference type="ARBA" id="ARBA00022989"/>
    </source>
</evidence>